<dbReference type="GO" id="GO:0000958">
    <property type="term" value="P:mitochondrial mRNA catabolic process"/>
    <property type="evidence" value="ECO:0007669"/>
    <property type="project" value="TreeGrafter"/>
</dbReference>
<dbReference type="GO" id="GO:0003723">
    <property type="term" value="F:RNA binding"/>
    <property type="evidence" value="ECO:0007669"/>
    <property type="project" value="UniProtKB-KW"/>
</dbReference>
<dbReference type="GO" id="GO:0005739">
    <property type="term" value="C:mitochondrion"/>
    <property type="evidence" value="ECO:0007669"/>
    <property type="project" value="TreeGrafter"/>
</dbReference>
<evidence type="ECO:0000313" key="4">
    <source>
        <dbReference type="Proteomes" id="UP000585474"/>
    </source>
</evidence>
<reference evidence="3 4" key="1">
    <citation type="submission" date="2019-07" db="EMBL/GenBank/DDBJ databases">
        <title>De Novo Assembly of kiwifruit Actinidia rufa.</title>
        <authorList>
            <person name="Sugita-Konishi S."/>
            <person name="Sato K."/>
            <person name="Mori E."/>
            <person name="Abe Y."/>
            <person name="Kisaki G."/>
            <person name="Hamano K."/>
            <person name="Suezawa K."/>
            <person name="Otani M."/>
            <person name="Fukuda T."/>
            <person name="Manabe T."/>
            <person name="Gomi K."/>
            <person name="Tabuchi M."/>
            <person name="Akimitsu K."/>
            <person name="Kataoka I."/>
        </authorList>
    </citation>
    <scope>NUCLEOTIDE SEQUENCE [LARGE SCALE GENOMIC DNA]</scope>
    <source>
        <strain evidence="4">cv. Fuchu</strain>
    </source>
</reference>
<keyword evidence="1" id="KW-0694">RNA-binding</keyword>
<dbReference type="InterPro" id="IPR027408">
    <property type="entry name" value="PNPase/RNase_PH_dom_sf"/>
</dbReference>
<dbReference type="Gene3D" id="3.30.230.70">
    <property type="entry name" value="GHMP Kinase, N-terminal domain"/>
    <property type="match status" value="1"/>
</dbReference>
<dbReference type="PANTHER" id="PTHR11252">
    <property type="entry name" value="POLYRIBONUCLEOTIDE NUCLEOTIDYLTRANSFERASE"/>
    <property type="match status" value="1"/>
</dbReference>
<sequence>MEVFNLHSINPRTAIDTHFSLSSSLCPHRLRPQKTPLLAPSLSLFASRRRSTRFCIQASVESQVSETTNSASPYTQPCSVKIPVGDRHILVETGHIGRQASAAVTVTDGETIVYTTVCLDDVPSEPSDFFPLSVHYQERFSAAGRTSGGFFKREGRTKDHEVWVTAKYKET</sequence>
<evidence type="ECO:0000256" key="1">
    <source>
        <dbReference type="ARBA" id="ARBA00022884"/>
    </source>
</evidence>
<dbReference type="Proteomes" id="UP000585474">
    <property type="component" value="Unassembled WGS sequence"/>
</dbReference>
<accession>A0A7J0GEZ4</accession>
<comment type="caution">
    <text evidence="3">The sequence shown here is derived from an EMBL/GenBank/DDBJ whole genome shotgun (WGS) entry which is preliminary data.</text>
</comment>
<dbReference type="GO" id="GO:0005829">
    <property type="term" value="C:cytosol"/>
    <property type="evidence" value="ECO:0007669"/>
    <property type="project" value="TreeGrafter"/>
</dbReference>
<evidence type="ECO:0000259" key="2">
    <source>
        <dbReference type="Pfam" id="PF01138"/>
    </source>
</evidence>
<evidence type="ECO:0000313" key="3">
    <source>
        <dbReference type="EMBL" id="GFZ09380.1"/>
    </source>
</evidence>
<dbReference type="InterPro" id="IPR001247">
    <property type="entry name" value="ExoRNase_PH_dom1"/>
</dbReference>
<protein>
    <submittedName>
        <fullName evidence="3">Polyribonucleotide nucleotidyltransferase</fullName>
    </submittedName>
</protein>
<name>A0A7J0GEZ4_9ERIC</name>
<dbReference type="GO" id="GO:0000175">
    <property type="term" value="F:3'-5'-RNA exonuclease activity"/>
    <property type="evidence" value="ECO:0007669"/>
    <property type="project" value="TreeGrafter"/>
</dbReference>
<dbReference type="OrthoDB" id="437922at2759"/>
<feature type="domain" description="Exoribonuclease phosphorolytic" evidence="2">
    <location>
        <begin position="87"/>
        <end position="164"/>
    </location>
</feature>
<organism evidence="3 4">
    <name type="scientific">Actinidia rufa</name>
    <dbReference type="NCBI Taxonomy" id="165716"/>
    <lineage>
        <taxon>Eukaryota</taxon>
        <taxon>Viridiplantae</taxon>
        <taxon>Streptophyta</taxon>
        <taxon>Embryophyta</taxon>
        <taxon>Tracheophyta</taxon>
        <taxon>Spermatophyta</taxon>
        <taxon>Magnoliopsida</taxon>
        <taxon>eudicotyledons</taxon>
        <taxon>Gunneridae</taxon>
        <taxon>Pentapetalae</taxon>
        <taxon>asterids</taxon>
        <taxon>Ericales</taxon>
        <taxon>Actinidiaceae</taxon>
        <taxon>Actinidia</taxon>
    </lineage>
</organism>
<gene>
    <name evidence="3" type="ORF">Acr_20g0011880</name>
</gene>
<dbReference type="InterPro" id="IPR012162">
    <property type="entry name" value="PNPase"/>
</dbReference>
<dbReference type="GO" id="GO:0000965">
    <property type="term" value="P:mitochondrial RNA 3'-end processing"/>
    <property type="evidence" value="ECO:0007669"/>
    <property type="project" value="TreeGrafter"/>
</dbReference>
<keyword evidence="3" id="KW-0808">Transferase</keyword>
<dbReference type="SUPFAM" id="SSF54211">
    <property type="entry name" value="Ribosomal protein S5 domain 2-like"/>
    <property type="match status" value="1"/>
</dbReference>
<dbReference type="InterPro" id="IPR020568">
    <property type="entry name" value="Ribosomal_Su5_D2-typ_SF"/>
</dbReference>
<dbReference type="EMBL" id="BJWL01000020">
    <property type="protein sequence ID" value="GFZ09380.1"/>
    <property type="molecule type" value="Genomic_DNA"/>
</dbReference>
<dbReference type="Pfam" id="PF01138">
    <property type="entry name" value="RNase_PH"/>
    <property type="match status" value="1"/>
</dbReference>
<dbReference type="GO" id="GO:0009570">
    <property type="term" value="C:chloroplast stroma"/>
    <property type="evidence" value="ECO:0007669"/>
    <property type="project" value="TreeGrafter"/>
</dbReference>
<dbReference type="PANTHER" id="PTHR11252:SF0">
    <property type="entry name" value="POLYRIBONUCLEOTIDE NUCLEOTIDYLTRANSFERASE 1, MITOCHONDRIAL"/>
    <property type="match status" value="1"/>
</dbReference>
<keyword evidence="4" id="KW-1185">Reference proteome</keyword>
<dbReference type="GO" id="GO:0004654">
    <property type="term" value="F:polyribonucleotide nucleotidyltransferase activity"/>
    <property type="evidence" value="ECO:0007669"/>
    <property type="project" value="InterPro"/>
</dbReference>
<dbReference type="AlphaFoldDB" id="A0A7J0GEZ4"/>
<proteinExistence type="predicted"/>